<dbReference type="Proteomes" id="UP000006242">
    <property type="component" value="Unassembled WGS sequence"/>
</dbReference>
<name>U2EL16_9GAMM</name>
<dbReference type="STRING" id="1033802.SSPSH_002534"/>
<evidence type="ECO:0000259" key="2">
    <source>
        <dbReference type="PROSITE" id="PS50011"/>
    </source>
</evidence>
<evidence type="ECO:0000313" key="4">
    <source>
        <dbReference type="Proteomes" id="UP000006242"/>
    </source>
</evidence>
<dbReference type="SMART" id="SM00220">
    <property type="entry name" value="S_TKc"/>
    <property type="match status" value="1"/>
</dbReference>
<sequence length="683" mass="74847">MPRGDRQGHRVRVGARSMALGASIKSGGAGTIYRLPDAPDQVAKIYHPHIERGEYAHKIEAMLELAPRLPAREFRGETVTQIAWPQDKIFDRGSRFIGFAMPLLDMGSTEELELMLQARQARAAGLNPTLGVKMTLAANLASVISSLHRQKHYLVDLKPVNLRFYRDSLYIALLDCDGFSVQGRSRRFPAEQFTPDYLAPEFQGRGVKPGKGREQDLFALAVIVFRLLNFGIHPFTGKPADDRVPTDIPARIRGWLYAYGRQPHPQLAPSPVSAHEAMPRELRDLFDRAFASTDRPSAAAWADALSVYARRDSGRIVVCSKDDAHQHFAGQPCGECARERVLASSRRSAGARRKRRERQQQKVRQRVRQRTAARVRAARHTTRRRGSAQAGGVQATPATAAITKASADQARAVAATVVFLLVVLVGALTLRGCAQPPAPKSQARSAASSPSTNEAGQRPPADSTAPPTVARPAPESAPGDSELKADIDKTVAAVNSGDREVFRARVGALHRQAMRHRGPRRSSLRAYRDLMMDAHVMPKEGRKTGDTRERLEARVEGLKSIVDDDPYAGVVAAEAAKWMLLLRELDTAQHYYRHALWADPTTAQAWYGLGVTYTNSDPERAAALMAMAYVVADEMDGLQMRMLAAVYRLVGMASAGGGDTSVGELDQRARTLVETLTGESVTQ</sequence>
<dbReference type="SUPFAM" id="SSF56112">
    <property type="entry name" value="Protein kinase-like (PK-like)"/>
    <property type="match status" value="1"/>
</dbReference>
<dbReference type="PROSITE" id="PS50011">
    <property type="entry name" value="PROTEIN_KINASE_DOM"/>
    <property type="match status" value="1"/>
</dbReference>
<evidence type="ECO:0000313" key="3">
    <source>
        <dbReference type="EMBL" id="ERJ18620.1"/>
    </source>
</evidence>
<feature type="region of interest" description="Disordered" evidence="1">
    <location>
        <begin position="344"/>
        <end position="397"/>
    </location>
</feature>
<dbReference type="eggNOG" id="COG4248">
    <property type="taxonomic scope" value="Bacteria"/>
</dbReference>
<dbReference type="GO" id="GO:0004674">
    <property type="term" value="F:protein serine/threonine kinase activity"/>
    <property type="evidence" value="ECO:0007669"/>
    <property type="project" value="UniProtKB-EC"/>
</dbReference>
<protein>
    <submittedName>
        <fullName evidence="3">Serine-threonine-protein kinase PpkA</fullName>
        <ecNumber evidence="3">2.7.11.1</ecNumber>
    </submittedName>
</protein>
<proteinExistence type="predicted"/>
<keyword evidence="3" id="KW-0808">Transferase</keyword>
<dbReference type="GO" id="GO:0005524">
    <property type="term" value="F:ATP binding"/>
    <property type="evidence" value="ECO:0007669"/>
    <property type="project" value="InterPro"/>
</dbReference>
<feature type="compositionally biased region" description="Polar residues" evidence="1">
    <location>
        <begin position="442"/>
        <end position="455"/>
    </location>
</feature>
<feature type="compositionally biased region" description="Basic residues" evidence="1">
    <location>
        <begin position="349"/>
        <end position="386"/>
    </location>
</feature>
<organism evidence="3 4">
    <name type="scientific">Salinisphaera shabanensis E1L3A</name>
    <dbReference type="NCBI Taxonomy" id="1033802"/>
    <lineage>
        <taxon>Bacteria</taxon>
        <taxon>Pseudomonadati</taxon>
        <taxon>Pseudomonadota</taxon>
        <taxon>Gammaproteobacteria</taxon>
        <taxon>Salinisphaerales</taxon>
        <taxon>Salinisphaeraceae</taxon>
        <taxon>Salinisphaera</taxon>
    </lineage>
</organism>
<dbReference type="SUPFAM" id="SSF48452">
    <property type="entry name" value="TPR-like"/>
    <property type="match status" value="1"/>
</dbReference>
<feature type="region of interest" description="Disordered" evidence="1">
    <location>
        <begin position="435"/>
        <end position="485"/>
    </location>
</feature>
<dbReference type="InterPro" id="IPR000719">
    <property type="entry name" value="Prot_kinase_dom"/>
</dbReference>
<dbReference type="InterPro" id="IPR011009">
    <property type="entry name" value="Kinase-like_dom_sf"/>
</dbReference>
<gene>
    <name evidence="3" type="ORF">SSPSH_002534</name>
</gene>
<reference evidence="3 4" key="1">
    <citation type="journal article" date="2011" name="J. Bacteriol.">
        <title>Genome sequence of Salinisphaera shabanensis, a gammaproteobacterium from the harsh, variable environment of the brine-seawater interface of the Shaban Deep in the Red Sea.</title>
        <authorList>
            <person name="Antunes A."/>
            <person name="Alam I."/>
            <person name="Bajic V.B."/>
            <person name="Stingl U."/>
        </authorList>
    </citation>
    <scope>NUCLEOTIDE SEQUENCE [LARGE SCALE GENOMIC DNA]</scope>
    <source>
        <strain evidence="3 4">E1L3A</strain>
    </source>
</reference>
<feature type="domain" description="Protein kinase" evidence="2">
    <location>
        <begin position="18"/>
        <end position="309"/>
    </location>
</feature>
<dbReference type="AlphaFoldDB" id="U2EL16"/>
<dbReference type="EMBL" id="AFNV02000017">
    <property type="protein sequence ID" value="ERJ18620.1"/>
    <property type="molecule type" value="Genomic_DNA"/>
</dbReference>
<accession>U2EL16</accession>
<evidence type="ECO:0000256" key="1">
    <source>
        <dbReference type="SAM" id="MobiDB-lite"/>
    </source>
</evidence>
<keyword evidence="4" id="KW-1185">Reference proteome</keyword>
<comment type="caution">
    <text evidence="3">The sequence shown here is derived from an EMBL/GenBank/DDBJ whole genome shotgun (WGS) entry which is preliminary data.</text>
</comment>
<reference evidence="3 4" key="2">
    <citation type="journal article" date="2013" name="PLoS ONE">
        <title>INDIGO - INtegrated Data Warehouse of MIcrobial GenOmes with Examples from the Red Sea Extremophiles.</title>
        <authorList>
            <person name="Alam I."/>
            <person name="Antunes A."/>
            <person name="Kamau A.A."/>
            <person name="Ba Alawi W."/>
            <person name="Kalkatawi M."/>
            <person name="Stingl U."/>
            <person name="Bajic V.B."/>
        </authorList>
    </citation>
    <scope>NUCLEOTIDE SEQUENCE [LARGE SCALE GENOMIC DNA]</scope>
    <source>
        <strain evidence="3 4">E1L3A</strain>
    </source>
</reference>
<dbReference type="InterPro" id="IPR011990">
    <property type="entry name" value="TPR-like_helical_dom_sf"/>
</dbReference>
<dbReference type="Gene3D" id="1.25.40.10">
    <property type="entry name" value="Tetratricopeptide repeat domain"/>
    <property type="match status" value="1"/>
</dbReference>
<dbReference type="EC" id="2.7.11.1" evidence="3"/>
<dbReference type="Gene3D" id="1.10.510.10">
    <property type="entry name" value="Transferase(Phosphotransferase) domain 1"/>
    <property type="match status" value="1"/>
</dbReference>
<keyword evidence="3" id="KW-0418">Kinase</keyword>